<evidence type="ECO:0000313" key="2">
    <source>
        <dbReference type="EMBL" id="PTB55715.1"/>
    </source>
</evidence>
<evidence type="ECO:0000256" key="1">
    <source>
        <dbReference type="SAM" id="Phobius"/>
    </source>
</evidence>
<keyword evidence="1" id="KW-0812">Transmembrane</keyword>
<gene>
    <name evidence="2" type="ORF">M431DRAFT_407424</name>
</gene>
<proteinExistence type="predicted"/>
<dbReference type="EMBL" id="KZ679679">
    <property type="protein sequence ID" value="PTB55715.1"/>
    <property type="molecule type" value="Genomic_DNA"/>
</dbReference>
<keyword evidence="1" id="KW-1133">Transmembrane helix</keyword>
<dbReference type="Proteomes" id="UP000241690">
    <property type="component" value="Unassembled WGS sequence"/>
</dbReference>
<keyword evidence="1" id="KW-0472">Membrane</keyword>
<reference evidence="2 3" key="1">
    <citation type="submission" date="2016-07" db="EMBL/GenBank/DDBJ databases">
        <title>Multiple horizontal gene transfer events from other fungi enriched the ability of initially mycotrophic Trichoderma (Ascomycota) to feed on dead plant biomass.</title>
        <authorList>
            <consortium name="DOE Joint Genome Institute"/>
            <person name="Aerts A."/>
            <person name="Atanasova L."/>
            <person name="Chenthamara K."/>
            <person name="Zhang J."/>
            <person name="Grujic M."/>
            <person name="Henrissat B."/>
            <person name="Kuo A."/>
            <person name="Salamov A."/>
            <person name="Lipzen A."/>
            <person name="Labutti K."/>
            <person name="Barry K."/>
            <person name="Miao Y."/>
            <person name="Rahimi M.J."/>
            <person name="Shen Q."/>
            <person name="Grigoriev I.V."/>
            <person name="Kubicek C.P."/>
            <person name="Druzhinina I.S."/>
        </authorList>
    </citation>
    <scope>NUCLEOTIDE SEQUENCE [LARGE SCALE GENOMIC DNA]</scope>
    <source>
        <strain evidence="2 3">CBS 226.95</strain>
    </source>
</reference>
<dbReference type="GeneID" id="36623480"/>
<feature type="transmembrane region" description="Helical" evidence="1">
    <location>
        <begin position="54"/>
        <end position="76"/>
    </location>
</feature>
<accession>A0A2T4AF45</accession>
<keyword evidence="3" id="KW-1185">Reference proteome</keyword>
<dbReference type="RefSeq" id="XP_024775392.1">
    <property type="nucleotide sequence ID" value="XM_024914914.1"/>
</dbReference>
<dbReference type="AlphaFoldDB" id="A0A2T4AF45"/>
<organism evidence="2 3">
    <name type="scientific">Trichoderma harzianum CBS 226.95</name>
    <dbReference type="NCBI Taxonomy" id="983964"/>
    <lineage>
        <taxon>Eukaryota</taxon>
        <taxon>Fungi</taxon>
        <taxon>Dikarya</taxon>
        <taxon>Ascomycota</taxon>
        <taxon>Pezizomycotina</taxon>
        <taxon>Sordariomycetes</taxon>
        <taxon>Hypocreomycetidae</taxon>
        <taxon>Hypocreales</taxon>
        <taxon>Hypocreaceae</taxon>
        <taxon>Trichoderma</taxon>
    </lineage>
</organism>
<sequence>MLVTATAAIHDLSVPHTFWPLGHWHVQIQCSDQLEHLSQRTKSGEAASSLPCLMLMHFILSHALLLVDCVIVLAVLQSRGNPRRAGKVPQHPITKHVPLHCPCSPPL</sequence>
<name>A0A2T4AF45_TRIHA</name>
<evidence type="ECO:0000313" key="3">
    <source>
        <dbReference type="Proteomes" id="UP000241690"/>
    </source>
</evidence>
<protein>
    <submittedName>
        <fullName evidence="2">Uncharacterized protein</fullName>
    </submittedName>
</protein>